<reference evidence="2" key="1">
    <citation type="submission" date="2017-10" db="EMBL/GenBank/DDBJ databases">
        <authorList>
            <person name="Regsiter A."/>
            <person name="William W."/>
        </authorList>
    </citation>
    <scope>NUCLEOTIDE SEQUENCE [LARGE SCALE GENOMIC DNA]</scope>
</reference>
<sequence length="131" mass="14900">MGFLAGLRRRPYDGVTFNCWHAASLIQRELFGRALPLFPVWEELSLRERIEAFASHPERRAWREISAPIDGAFVLMGRARGREHHCGVWLAEGGGRIWHGDAPHGVIDDTPLELAQSRRWLLSPTTPRPDP</sequence>
<dbReference type="AlphaFoldDB" id="A0A2N9AR56"/>
<name>A0A2N9AR56_METEX</name>
<evidence type="ECO:0000313" key="2">
    <source>
        <dbReference type="Proteomes" id="UP000233769"/>
    </source>
</evidence>
<evidence type="ECO:0000313" key="1">
    <source>
        <dbReference type="EMBL" id="SOR29847.1"/>
    </source>
</evidence>
<proteinExistence type="predicted"/>
<protein>
    <submittedName>
        <fullName evidence="1">NLP/P60 protein</fullName>
    </submittedName>
</protein>
<accession>A0A2N9AR56</accession>
<dbReference type="EMBL" id="LT962688">
    <property type="protein sequence ID" value="SOR29847.1"/>
    <property type="molecule type" value="Genomic_DNA"/>
</dbReference>
<dbReference type="Proteomes" id="UP000233769">
    <property type="component" value="Chromosome tk0001"/>
</dbReference>
<gene>
    <name evidence="1" type="ORF">TK0001_3245</name>
</gene>
<organism evidence="1 2">
    <name type="scientific">Methylorubrum extorquens</name>
    <name type="common">Methylobacterium dichloromethanicum</name>
    <name type="synonym">Methylobacterium extorquens</name>
    <dbReference type="NCBI Taxonomy" id="408"/>
    <lineage>
        <taxon>Bacteria</taxon>
        <taxon>Pseudomonadati</taxon>
        <taxon>Pseudomonadota</taxon>
        <taxon>Alphaproteobacteria</taxon>
        <taxon>Hyphomicrobiales</taxon>
        <taxon>Methylobacteriaceae</taxon>
        <taxon>Methylorubrum</taxon>
    </lineage>
</organism>